<protein>
    <recommendedName>
        <fullName evidence="5">Lipoprotein LpqS</fullName>
    </recommendedName>
</protein>
<accession>A0ABX3SYN3</accession>
<evidence type="ECO:0000256" key="1">
    <source>
        <dbReference type="SAM" id="Phobius"/>
    </source>
</evidence>
<keyword evidence="2" id="KW-0732">Signal</keyword>
<evidence type="ECO:0000256" key="2">
    <source>
        <dbReference type="SAM" id="SignalP"/>
    </source>
</evidence>
<feature type="transmembrane region" description="Helical" evidence="1">
    <location>
        <begin position="66"/>
        <end position="86"/>
    </location>
</feature>
<feature type="signal peptide" evidence="2">
    <location>
        <begin position="1"/>
        <end position="25"/>
    </location>
</feature>
<name>A0ABX3SYN3_MYCMA</name>
<evidence type="ECO:0000313" key="4">
    <source>
        <dbReference type="Proteomes" id="UP000243140"/>
    </source>
</evidence>
<dbReference type="EMBL" id="MVHV01000003">
    <property type="protein sequence ID" value="ORA84866.1"/>
    <property type="molecule type" value="Genomic_DNA"/>
</dbReference>
<keyword evidence="1" id="KW-1133">Transmembrane helix</keyword>
<comment type="caution">
    <text evidence="3">The sequence shown here is derived from an EMBL/GenBank/DDBJ whole genome shotgun (WGS) entry which is preliminary data.</text>
</comment>
<keyword evidence="1" id="KW-0812">Transmembrane</keyword>
<keyword evidence="4" id="KW-1185">Reference proteome</keyword>
<sequence>MIAVAAAVWLLGIAAGCHLSHAGFAAPQHSSASAAHVFAEPLGSIHADADCCWAGIRDCTPVMHSWWTTGLAALAVTVAVLALAGWSAAPVPAPMRGPPRPVRTAIPHTGRNILTRICISRR</sequence>
<dbReference type="Pfam" id="PF26327">
    <property type="entry name" value="LpqS"/>
    <property type="match status" value="1"/>
</dbReference>
<feature type="chain" id="PRO_5046168773" description="Lipoprotein LpqS" evidence="2">
    <location>
        <begin position="26"/>
        <end position="122"/>
    </location>
</feature>
<reference evidence="3 4" key="1">
    <citation type="submission" date="2017-02" db="EMBL/GenBank/DDBJ databases">
        <title>The new phylogeny of genus Mycobacterium.</title>
        <authorList>
            <person name="Tortoli E."/>
            <person name="Trovato A."/>
            <person name="Cirillo D.M."/>
        </authorList>
    </citation>
    <scope>NUCLEOTIDE SEQUENCE [LARGE SCALE GENOMIC DNA]</scope>
    <source>
        <strain evidence="3 4">IP1130001</strain>
    </source>
</reference>
<evidence type="ECO:0008006" key="5">
    <source>
        <dbReference type="Google" id="ProtNLM"/>
    </source>
</evidence>
<dbReference type="Proteomes" id="UP000243140">
    <property type="component" value="Unassembled WGS sequence"/>
</dbReference>
<keyword evidence="1" id="KW-0472">Membrane</keyword>
<dbReference type="InterPro" id="IPR058714">
    <property type="entry name" value="LpqS"/>
</dbReference>
<organism evidence="3 4">
    <name type="scientific">Mycobacterium malmoense</name>
    <dbReference type="NCBI Taxonomy" id="1780"/>
    <lineage>
        <taxon>Bacteria</taxon>
        <taxon>Bacillati</taxon>
        <taxon>Actinomycetota</taxon>
        <taxon>Actinomycetes</taxon>
        <taxon>Mycobacteriales</taxon>
        <taxon>Mycobacteriaceae</taxon>
        <taxon>Mycobacterium</taxon>
    </lineage>
</organism>
<proteinExistence type="predicted"/>
<evidence type="ECO:0000313" key="3">
    <source>
        <dbReference type="EMBL" id="ORA84866.1"/>
    </source>
</evidence>
<gene>
    <name evidence="3" type="ORF">BST29_04800</name>
</gene>